<dbReference type="GO" id="GO:0005737">
    <property type="term" value="C:cytoplasm"/>
    <property type="evidence" value="ECO:0007669"/>
    <property type="project" value="TreeGrafter"/>
</dbReference>
<evidence type="ECO:0000313" key="3">
    <source>
        <dbReference type="EMBL" id="CAI0625833.1"/>
    </source>
</evidence>
<accession>A0AAV0RY66</accession>
<dbReference type="Proteomes" id="UP001154282">
    <property type="component" value="Unassembled WGS sequence"/>
</dbReference>
<proteinExistence type="predicted"/>
<dbReference type="PANTHER" id="PTHR12436">
    <property type="entry name" value="80 KDA MCM3-ASSOCIATED PROTEIN"/>
    <property type="match status" value="1"/>
</dbReference>
<evidence type="ECO:0000313" key="4">
    <source>
        <dbReference type="Proteomes" id="UP001154282"/>
    </source>
</evidence>
<comment type="caution">
    <text evidence="3">The sequence shown here is derived from an EMBL/GenBank/DDBJ whole genome shotgun (WGS) entry which is preliminary data.</text>
</comment>
<feature type="domain" description="SAC3/GANP/THP3 conserved" evidence="2">
    <location>
        <begin position="464"/>
        <end position="547"/>
    </location>
</feature>
<dbReference type="EMBL" id="CAMGYJ010000011">
    <property type="protein sequence ID" value="CAI0625833.1"/>
    <property type="molecule type" value="Genomic_DNA"/>
</dbReference>
<dbReference type="Gene3D" id="1.25.40.990">
    <property type="match status" value="3"/>
</dbReference>
<keyword evidence="4" id="KW-1185">Reference proteome</keyword>
<feature type="compositionally biased region" description="Pro residues" evidence="1">
    <location>
        <begin position="30"/>
        <end position="47"/>
    </location>
</feature>
<reference evidence="3" key="1">
    <citation type="submission" date="2022-08" db="EMBL/GenBank/DDBJ databases">
        <authorList>
            <person name="Gutierrez-Valencia J."/>
        </authorList>
    </citation>
    <scope>NUCLEOTIDE SEQUENCE</scope>
</reference>
<dbReference type="InterPro" id="IPR045107">
    <property type="entry name" value="SAC3/GANP/THP3"/>
</dbReference>
<dbReference type="InterPro" id="IPR005062">
    <property type="entry name" value="SAC3/GANP/THP3_conserved"/>
</dbReference>
<dbReference type="PANTHER" id="PTHR12436:SF17">
    <property type="entry name" value="SAC3 FAMILY PROTEIN B"/>
    <property type="match status" value="1"/>
</dbReference>
<dbReference type="GO" id="GO:0070390">
    <property type="term" value="C:transcription export complex 2"/>
    <property type="evidence" value="ECO:0007669"/>
    <property type="project" value="TreeGrafter"/>
</dbReference>
<evidence type="ECO:0000256" key="1">
    <source>
        <dbReference type="SAM" id="MobiDB-lite"/>
    </source>
</evidence>
<feature type="region of interest" description="Disordered" evidence="1">
    <location>
        <begin position="270"/>
        <end position="336"/>
    </location>
</feature>
<organism evidence="3 4">
    <name type="scientific">Linum tenue</name>
    <dbReference type="NCBI Taxonomy" id="586396"/>
    <lineage>
        <taxon>Eukaryota</taxon>
        <taxon>Viridiplantae</taxon>
        <taxon>Streptophyta</taxon>
        <taxon>Embryophyta</taxon>
        <taxon>Tracheophyta</taxon>
        <taxon>Spermatophyta</taxon>
        <taxon>Magnoliopsida</taxon>
        <taxon>eudicotyledons</taxon>
        <taxon>Gunneridae</taxon>
        <taxon>Pentapetalae</taxon>
        <taxon>rosids</taxon>
        <taxon>fabids</taxon>
        <taxon>Malpighiales</taxon>
        <taxon>Linaceae</taxon>
        <taxon>Linum</taxon>
    </lineage>
</organism>
<gene>
    <name evidence="3" type="ORF">LITE_LOCUS50598</name>
</gene>
<feature type="domain" description="SAC3/GANP/THP3 conserved" evidence="2">
    <location>
        <begin position="613"/>
        <end position="750"/>
    </location>
</feature>
<dbReference type="GO" id="GO:0006406">
    <property type="term" value="P:mRNA export from nucleus"/>
    <property type="evidence" value="ECO:0007669"/>
    <property type="project" value="TreeGrafter"/>
</dbReference>
<protein>
    <recommendedName>
        <fullName evidence="2">SAC3/GANP/THP3 conserved domain-containing protein</fullName>
    </recommendedName>
</protein>
<feature type="domain" description="SAC3/GANP/THP3 conserved" evidence="2">
    <location>
        <begin position="389"/>
        <end position="456"/>
    </location>
</feature>
<sequence>MAFAFGKDAGPQSQGTKLLPFGTPASSQAPPIPQPGRPRSPWGPPPMDSVQFPSLGYGTPGFVRSRHPSARMPKFTLLTYPFGVLHFPPRPVETPPRWGNGNQSFLNGDGQKDHLHYAVKSIVATRNPGTAVAEKVTGMQDQKRSRSPSYFTAEVGLQNSGLGFPQRPVQSPPTWGNGNRSILNGDGQKDPAPYAVKSLVVTRNSGGVVAANFTGLQDQKRTRSSPDATNEVGSQNLILALPQMSTVPGLFPNLSNHQKVSPCQVNELANGHLPKRSRSPPASGSLQGNAPSVRKEAKSSDVGDQDVPVGGYEQSKQRQTVPVNHSGECRTNDNNVSNLEGLGTQSLIVGVQICALRERESNGILISMNVWMGIEIKQNVCLQLKRTAEREAYLIRPMAVLQKTIDYLLSLLDQPYDGNFLGRYNFLWDRMRAIRMDLRMQHSFNVEAITMLEQMVEPLELSLDLAKMTPDIRQNPEVLFARNVARACRTGNFIVFFRLAKKATYLQACLMHAHFAKLRTHALASLYLGLQTNQGIRVFEVAKWIAIEVSPYPLDTAYFLMSLHWGKTLSYTSASWMRAILMDLRMEHIFNLEAITMLERMDVCLTLSCHAFEKKGIIVPSEKEFRGHYALLKLDKHRGCKVEPSELSLDLAKMTPEIRQTPEVLFARDVARACRTGNFIDFFRLAKRASYLQACIMHAHFAKLQPLALASLYLALQTNKGIPVSQVAKWLAMEQEDVENLLAYYGFSIKDFEEPYMVKEGPFLNSDKDFSTKCSRLVHLKKSTTIVSDISPSSLVTPLPAEATRKIRVPFVDKKNPSHTFAVKATPALVDKKNSISAINDEMPDSHVVVPLPKFGLQKQCTIGRSEVLIKWRHITIIM</sequence>
<feature type="compositionally biased region" description="Polar residues" evidence="1">
    <location>
        <begin position="280"/>
        <end position="290"/>
    </location>
</feature>
<dbReference type="Pfam" id="PF03399">
    <property type="entry name" value="SAC3_GANP"/>
    <property type="match status" value="3"/>
</dbReference>
<name>A0AAV0RY66_9ROSI</name>
<evidence type="ECO:0000259" key="2">
    <source>
        <dbReference type="Pfam" id="PF03399"/>
    </source>
</evidence>
<dbReference type="AlphaFoldDB" id="A0AAV0RY66"/>
<feature type="region of interest" description="Disordered" evidence="1">
    <location>
        <begin position="1"/>
        <end position="55"/>
    </location>
</feature>